<evidence type="ECO:0000313" key="1">
    <source>
        <dbReference type="EMBL" id="OJA19163.1"/>
    </source>
</evidence>
<dbReference type="AlphaFoldDB" id="A0A1J8QGU1"/>
<dbReference type="Proteomes" id="UP000183567">
    <property type="component" value="Unassembled WGS sequence"/>
</dbReference>
<sequence>MSQPLSEYDIIFAGAFCLQAVRQLALSQGA</sequence>
<organism evidence="1 2">
    <name type="scientific">Rhizopogon vesiculosus</name>
    <dbReference type="NCBI Taxonomy" id="180088"/>
    <lineage>
        <taxon>Eukaryota</taxon>
        <taxon>Fungi</taxon>
        <taxon>Dikarya</taxon>
        <taxon>Basidiomycota</taxon>
        <taxon>Agaricomycotina</taxon>
        <taxon>Agaricomycetes</taxon>
        <taxon>Agaricomycetidae</taxon>
        <taxon>Boletales</taxon>
        <taxon>Suillineae</taxon>
        <taxon>Rhizopogonaceae</taxon>
        <taxon>Rhizopogon</taxon>
    </lineage>
</organism>
<dbReference type="EMBL" id="LVVM01001162">
    <property type="protein sequence ID" value="OJA19163.1"/>
    <property type="molecule type" value="Genomic_DNA"/>
</dbReference>
<gene>
    <name evidence="1" type="ORF">AZE42_13327</name>
</gene>
<proteinExistence type="predicted"/>
<reference evidence="1 2" key="1">
    <citation type="submission" date="2016-03" db="EMBL/GenBank/DDBJ databases">
        <title>Comparative genomics of the ectomycorrhizal sister species Rhizopogon vinicolor and Rhizopogon vesiculosus (Basidiomycota: Boletales) reveals a divergence of the mating type B locus.</title>
        <authorList>
            <person name="Mujic A.B."/>
            <person name="Kuo A."/>
            <person name="Tritt A."/>
            <person name="Lipzen A."/>
            <person name="Chen C."/>
            <person name="Johnson J."/>
            <person name="Sharma A."/>
            <person name="Barry K."/>
            <person name="Grigoriev I.V."/>
            <person name="Spatafora J.W."/>
        </authorList>
    </citation>
    <scope>NUCLEOTIDE SEQUENCE [LARGE SCALE GENOMIC DNA]</scope>
    <source>
        <strain evidence="1 2">AM-OR11-056</strain>
    </source>
</reference>
<comment type="caution">
    <text evidence="1">The sequence shown here is derived from an EMBL/GenBank/DDBJ whole genome shotgun (WGS) entry which is preliminary data.</text>
</comment>
<keyword evidence="2" id="KW-1185">Reference proteome</keyword>
<protein>
    <submittedName>
        <fullName evidence="1">Uncharacterized protein</fullName>
    </submittedName>
</protein>
<evidence type="ECO:0000313" key="2">
    <source>
        <dbReference type="Proteomes" id="UP000183567"/>
    </source>
</evidence>
<name>A0A1J8QGU1_9AGAM</name>
<accession>A0A1J8QGU1</accession>